<keyword evidence="2" id="KW-1185">Reference proteome</keyword>
<dbReference type="Proteomes" id="UP000295366">
    <property type="component" value="Unassembled WGS sequence"/>
</dbReference>
<dbReference type="EMBL" id="SLWP01000011">
    <property type="protein sequence ID" value="TCO34820.1"/>
    <property type="molecule type" value="Genomic_DNA"/>
</dbReference>
<organism evidence="1 2">
    <name type="scientific">Rathayibacter tanaceti</name>
    <dbReference type="NCBI Taxonomy" id="1671680"/>
    <lineage>
        <taxon>Bacteria</taxon>
        <taxon>Bacillati</taxon>
        <taxon>Actinomycetota</taxon>
        <taxon>Actinomycetes</taxon>
        <taxon>Micrococcales</taxon>
        <taxon>Microbacteriaceae</taxon>
        <taxon>Rathayibacter</taxon>
    </lineage>
</organism>
<name>A0ACD2XHG1_9MICO</name>
<reference evidence="1 2" key="1">
    <citation type="journal article" date="2015" name="Stand. Genomic Sci.">
        <title>Genomic Encyclopedia of Bacterial and Archaeal Type Strains, Phase III: the genomes of soil and plant-associated and newly described type strains.</title>
        <authorList>
            <person name="Whitman W.B."/>
            <person name="Woyke T."/>
            <person name="Klenk H.P."/>
            <person name="Zhou Y."/>
            <person name="Lilburn T.G."/>
            <person name="Beck B.J."/>
            <person name="De Vos P."/>
            <person name="Vandamme P."/>
            <person name="Eisen J.A."/>
            <person name="Garrity G."/>
            <person name="Hugenholtz P."/>
            <person name="Kyrpides N.C."/>
        </authorList>
    </citation>
    <scope>NUCLEOTIDE SEQUENCE [LARGE SCALE GENOMIC DNA]</scope>
    <source>
        <strain evidence="1 2">VKM Ac-2596</strain>
    </source>
</reference>
<comment type="caution">
    <text evidence="1">The sequence shown here is derived from an EMBL/GenBank/DDBJ whole genome shotgun (WGS) entry which is preliminary data.</text>
</comment>
<evidence type="ECO:0000313" key="2">
    <source>
        <dbReference type="Proteomes" id="UP000295366"/>
    </source>
</evidence>
<accession>A0ACD2XHG1</accession>
<gene>
    <name evidence="1" type="ORF">EV639_11189</name>
</gene>
<protein>
    <submittedName>
        <fullName evidence="1">Uncharacterized protein</fullName>
    </submittedName>
</protein>
<evidence type="ECO:0000313" key="1">
    <source>
        <dbReference type="EMBL" id="TCO34820.1"/>
    </source>
</evidence>
<sequence length="215" mass="23135">MFVITADQRDSRHDDDRVEHTIGHLVSEAGASFVLPPERTAGDEFQVVLDRAEAVVPLVLELHRAGHWSIGLGVGSVERPLPATTRAARGEAYFAARRAVEAAKGRPTRFSLDPDAPGGTTPTTADVQALIDPLLLLRDSRTDAGWQIIDLLESGLSQKDAAERLAVSPQAVSLRVRAASGRVDGPARDAIARLLTVVDRTLDPTPDPTDERTSR</sequence>
<proteinExistence type="predicted"/>